<evidence type="ECO:0000313" key="2">
    <source>
        <dbReference type="Proteomes" id="UP000271010"/>
    </source>
</evidence>
<gene>
    <name evidence="1" type="ORF">EFA69_06595</name>
</gene>
<dbReference type="RefSeq" id="WP_123132314.1">
    <property type="nucleotide sequence ID" value="NZ_RJJE01000006.1"/>
</dbReference>
<accession>A0A3M9N0P1</accession>
<dbReference type="EMBL" id="RJJE01000006">
    <property type="protein sequence ID" value="RNI30955.1"/>
    <property type="molecule type" value="Genomic_DNA"/>
</dbReference>
<keyword evidence="2" id="KW-1185">Reference proteome</keyword>
<dbReference type="OrthoDB" id="894260at2"/>
<proteinExistence type="predicted"/>
<comment type="caution">
    <text evidence="1">The sequence shown here is derived from an EMBL/GenBank/DDBJ whole genome shotgun (WGS) entry which is preliminary data.</text>
</comment>
<protein>
    <submittedName>
        <fullName evidence="1">Uncharacterized protein</fullName>
    </submittedName>
</protein>
<dbReference type="AlphaFoldDB" id="A0A3M9N0P1"/>
<evidence type="ECO:0000313" key="1">
    <source>
        <dbReference type="EMBL" id="RNI30955.1"/>
    </source>
</evidence>
<name>A0A3M9N0P1_9BACT</name>
<dbReference type="Proteomes" id="UP000271010">
    <property type="component" value="Unassembled WGS sequence"/>
</dbReference>
<sequence>MNKYLLYVILFFIGLSAYQCVRNEDLTKDLDSKSNLIEVLSDSVTYTRNELKQEVASKKAISATVKDLEKSVALLTDNQRKLLQEAKTAGKEVVTVTQVKEVVTVREQPVLLRDSLTGNYSHRDQYLSYTISVEQDSVRLDSLSLYNDKSVVIREEPEKGVRVSVTNTNPYFKTADVDALYIPENRKKSFLDSKGVKVGLFILGLGTGAFIFN</sequence>
<organism evidence="1 2">
    <name type="scientific">Rufibacter immobilis</name>
    <dbReference type="NCBI Taxonomy" id="1348778"/>
    <lineage>
        <taxon>Bacteria</taxon>
        <taxon>Pseudomonadati</taxon>
        <taxon>Bacteroidota</taxon>
        <taxon>Cytophagia</taxon>
        <taxon>Cytophagales</taxon>
        <taxon>Hymenobacteraceae</taxon>
        <taxon>Rufibacter</taxon>
    </lineage>
</organism>
<reference evidence="1 2" key="1">
    <citation type="submission" date="2018-11" db="EMBL/GenBank/DDBJ databases">
        <title>Rufibacter latericius sp. nov., isolated from water in Baiyang Lake.</title>
        <authorList>
            <person name="Yang Y."/>
        </authorList>
    </citation>
    <scope>NUCLEOTIDE SEQUENCE [LARGE SCALE GENOMIC DNA]</scope>
    <source>
        <strain evidence="1 2">MCC P1</strain>
    </source>
</reference>